<protein>
    <submittedName>
        <fullName evidence="2">Uncharacterized protein</fullName>
    </submittedName>
</protein>
<organism evidence="2 3">
    <name type="scientific">Micromonospora globbae</name>
    <dbReference type="NCBI Taxonomy" id="1894969"/>
    <lineage>
        <taxon>Bacteria</taxon>
        <taxon>Bacillati</taxon>
        <taxon>Actinomycetota</taxon>
        <taxon>Actinomycetes</taxon>
        <taxon>Micromonosporales</taxon>
        <taxon>Micromonosporaceae</taxon>
        <taxon>Micromonospora</taxon>
    </lineage>
</organism>
<evidence type="ECO:0000256" key="1">
    <source>
        <dbReference type="SAM" id="Coils"/>
    </source>
</evidence>
<gene>
    <name evidence="2" type="ORF">D7I43_29110</name>
</gene>
<dbReference type="EMBL" id="RAQQ01000031">
    <property type="protein sequence ID" value="RKF23866.1"/>
    <property type="molecule type" value="Genomic_DNA"/>
</dbReference>
<accession>A0A420ET27</accession>
<comment type="caution">
    <text evidence="2">The sequence shown here is derived from an EMBL/GenBank/DDBJ whole genome shotgun (WGS) entry which is preliminary data.</text>
</comment>
<name>A0A420ET27_9ACTN</name>
<dbReference type="OrthoDB" id="3246562at2"/>
<dbReference type="Proteomes" id="UP000285744">
    <property type="component" value="Unassembled WGS sequence"/>
</dbReference>
<feature type="coiled-coil region" evidence="1">
    <location>
        <begin position="291"/>
        <end position="325"/>
    </location>
</feature>
<dbReference type="AlphaFoldDB" id="A0A420ET27"/>
<dbReference type="RefSeq" id="WP_120331792.1">
    <property type="nucleotide sequence ID" value="NZ_RAQQ01000031.1"/>
</dbReference>
<evidence type="ECO:0000313" key="3">
    <source>
        <dbReference type="Proteomes" id="UP000285744"/>
    </source>
</evidence>
<reference evidence="2 3" key="1">
    <citation type="journal article" date="2018" name="Int. J. Syst. Evol. Microbiol.">
        <title>Micromonospora globbae sp. nov., an endophytic actinomycete isolated from roots of Globba winitii C. H. Wright.</title>
        <authorList>
            <person name="Kuncharoen N."/>
            <person name="Pittayakhajonwut P."/>
            <person name="Tanasupawat S."/>
        </authorList>
    </citation>
    <scope>NUCLEOTIDE SEQUENCE [LARGE SCALE GENOMIC DNA]</scope>
    <source>
        <strain evidence="2 3">WPS1-2</strain>
    </source>
</reference>
<proteinExistence type="predicted"/>
<keyword evidence="1" id="KW-0175">Coiled coil</keyword>
<evidence type="ECO:0000313" key="2">
    <source>
        <dbReference type="EMBL" id="RKF23866.1"/>
    </source>
</evidence>
<sequence>MSLLYRAVWKDATEPDRRAVVDLARECFSRWATGDPAAARLGSGETIINGKSVTVKLIDDDRGYGVEACSREDLPSGVWSVRMRLLATDIGVHAWVDVDMETDSPSQRIAVAGPGLLKDLLVLFQRPALGKSNLATDAVPIEVAGVPVLADVLRDPDRTLPFIVVSSPAGDQDTGRARASQIAHRVRGIATVIALDPAATAAFRQALGSLAVWGGAIRTYVPAPLETDADGWRHRYVPAAALAGPGRHAAIDRTVYAVAQLSTRRRIPAELRVFTDDEQATVDPTEVEQLREELQFQVDLAHEELADVQRDLARANGHLDRLRRTLESRGLADLYWTSSQPAGHDDATEVPETVQDVSEAVAAAQEHLSDAVTVPASAPRELQGIDTSPNAFALGNQAWRGLQALAAYARAKQAGVSGNFWSWCERGEPRGWPATSKRLAMRESETLRNGKHAESRMFPIDPRVGVGPRVFMEAHIKVSEGGGNLAPRIYFYDDTDGVTGRVHVGFVGPHYLVPNSKA</sequence>